<dbReference type="InterPro" id="IPR011006">
    <property type="entry name" value="CheY-like_superfamily"/>
</dbReference>
<dbReference type="SUPFAM" id="SSF46894">
    <property type="entry name" value="C-terminal effector domain of the bipartite response regulators"/>
    <property type="match status" value="1"/>
</dbReference>
<organism evidence="6 7">
    <name type="scientific">Actinacidiphila polyblastidii</name>
    <dbReference type="NCBI Taxonomy" id="3110430"/>
    <lineage>
        <taxon>Bacteria</taxon>
        <taxon>Bacillati</taxon>
        <taxon>Actinomycetota</taxon>
        <taxon>Actinomycetes</taxon>
        <taxon>Kitasatosporales</taxon>
        <taxon>Streptomycetaceae</taxon>
        <taxon>Actinacidiphila</taxon>
    </lineage>
</organism>
<proteinExistence type="predicted"/>
<dbReference type="InterPro" id="IPR058245">
    <property type="entry name" value="NreC/VraR/RcsB-like_REC"/>
</dbReference>
<dbReference type="PANTHER" id="PTHR43214">
    <property type="entry name" value="TWO-COMPONENT RESPONSE REGULATOR"/>
    <property type="match status" value="1"/>
</dbReference>
<dbReference type="Pfam" id="PF00196">
    <property type="entry name" value="GerE"/>
    <property type="match status" value="1"/>
</dbReference>
<dbReference type="RefSeq" id="WP_330797484.1">
    <property type="nucleotide sequence ID" value="NZ_JAZEWV010000018.1"/>
</dbReference>
<dbReference type="EMBL" id="JAZEWV010000018">
    <property type="protein sequence ID" value="MEE4544486.1"/>
    <property type="molecule type" value="Genomic_DNA"/>
</dbReference>
<dbReference type="CDD" id="cd17535">
    <property type="entry name" value="REC_NarL-like"/>
    <property type="match status" value="1"/>
</dbReference>
<feature type="domain" description="HTH luxR-type" evidence="4">
    <location>
        <begin position="145"/>
        <end position="210"/>
    </location>
</feature>
<feature type="modified residue" description="4-aspartylphosphate" evidence="3">
    <location>
        <position position="55"/>
    </location>
</feature>
<dbReference type="SMART" id="SM00448">
    <property type="entry name" value="REC"/>
    <property type="match status" value="1"/>
</dbReference>
<dbReference type="InterPro" id="IPR000792">
    <property type="entry name" value="Tscrpt_reg_LuxR_C"/>
</dbReference>
<evidence type="ECO:0000256" key="2">
    <source>
        <dbReference type="ARBA" id="ARBA00023125"/>
    </source>
</evidence>
<dbReference type="PROSITE" id="PS50110">
    <property type="entry name" value="RESPONSE_REGULATORY"/>
    <property type="match status" value="1"/>
</dbReference>
<feature type="domain" description="Response regulatory" evidence="5">
    <location>
        <begin position="4"/>
        <end position="120"/>
    </location>
</feature>
<dbReference type="Pfam" id="PF00072">
    <property type="entry name" value="Response_reg"/>
    <property type="match status" value="1"/>
</dbReference>
<protein>
    <submittedName>
        <fullName evidence="6">Response regulator transcription factor</fullName>
    </submittedName>
</protein>
<evidence type="ECO:0000256" key="1">
    <source>
        <dbReference type="ARBA" id="ARBA00022553"/>
    </source>
</evidence>
<gene>
    <name evidence="6" type="ORF">V2S66_21210</name>
</gene>
<dbReference type="Proteomes" id="UP001344658">
    <property type="component" value="Unassembled WGS sequence"/>
</dbReference>
<evidence type="ECO:0000256" key="3">
    <source>
        <dbReference type="PROSITE-ProRule" id="PRU00169"/>
    </source>
</evidence>
<evidence type="ECO:0000313" key="7">
    <source>
        <dbReference type="Proteomes" id="UP001344658"/>
    </source>
</evidence>
<dbReference type="SMART" id="SM00421">
    <property type="entry name" value="HTH_LUXR"/>
    <property type="match status" value="1"/>
</dbReference>
<evidence type="ECO:0000259" key="5">
    <source>
        <dbReference type="PROSITE" id="PS50110"/>
    </source>
</evidence>
<dbReference type="SUPFAM" id="SSF52172">
    <property type="entry name" value="CheY-like"/>
    <property type="match status" value="1"/>
</dbReference>
<keyword evidence="2" id="KW-0238">DNA-binding</keyword>
<evidence type="ECO:0000259" key="4">
    <source>
        <dbReference type="PROSITE" id="PS50043"/>
    </source>
</evidence>
<dbReference type="PROSITE" id="PS50043">
    <property type="entry name" value="HTH_LUXR_2"/>
    <property type="match status" value="1"/>
</dbReference>
<name>A0ABU7PF88_9ACTN</name>
<comment type="caution">
    <text evidence="6">The sequence shown here is derived from an EMBL/GenBank/DDBJ whole genome shotgun (WGS) entry which is preliminary data.</text>
</comment>
<sequence length="213" mass="22946">MSISVVIADDQAMVRTGFRLILESVAGFEVAGEAANGDEAVELVRRVRPDVVLMDIRMPGIDGLRATEILTQENPDLRVVILTTYGTEKNLFAALGAGAVGFLLKDSSPRLLVAAVQNAVDGTAMLSAAVAVPLIRHFSSTSRPTRALEEPLTPKETDVVRAVAEGRTNVEISERLGISTSAVKARLCEAQRKLGTRNRTEVAIWAWQNRLVA</sequence>
<dbReference type="PRINTS" id="PR00038">
    <property type="entry name" value="HTHLUXR"/>
</dbReference>
<dbReference type="InterPro" id="IPR016032">
    <property type="entry name" value="Sig_transdc_resp-reg_C-effctor"/>
</dbReference>
<keyword evidence="7" id="KW-1185">Reference proteome</keyword>
<dbReference type="Gene3D" id="3.40.50.2300">
    <property type="match status" value="1"/>
</dbReference>
<evidence type="ECO:0000313" key="6">
    <source>
        <dbReference type="EMBL" id="MEE4544486.1"/>
    </source>
</evidence>
<accession>A0ABU7PF88</accession>
<keyword evidence="1 3" id="KW-0597">Phosphoprotein</keyword>
<dbReference type="InterPro" id="IPR039420">
    <property type="entry name" value="WalR-like"/>
</dbReference>
<dbReference type="CDD" id="cd06170">
    <property type="entry name" value="LuxR_C_like"/>
    <property type="match status" value="1"/>
</dbReference>
<dbReference type="InterPro" id="IPR001789">
    <property type="entry name" value="Sig_transdc_resp-reg_receiver"/>
</dbReference>
<reference evidence="6 7" key="1">
    <citation type="submission" date="2023-12" db="EMBL/GenBank/DDBJ databases">
        <title>Streptomyces sp. V4-01.</title>
        <authorList>
            <person name="Somphong A."/>
            <person name="Phongsopitanun W."/>
        </authorList>
    </citation>
    <scope>NUCLEOTIDE SEQUENCE [LARGE SCALE GENOMIC DNA]</scope>
    <source>
        <strain evidence="6 7">V4-01</strain>
    </source>
</reference>